<organism evidence="2 3">
    <name type="scientific">Fusarium langsethiae</name>
    <dbReference type="NCBI Taxonomy" id="179993"/>
    <lineage>
        <taxon>Eukaryota</taxon>
        <taxon>Fungi</taxon>
        <taxon>Dikarya</taxon>
        <taxon>Ascomycota</taxon>
        <taxon>Pezizomycotina</taxon>
        <taxon>Sordariomycetes</taxon>
        <taxon>Hypocreomycetidae</taxon>
        <taxon>Hypocreales</taxon>
        <taxon>Nectriaceae</taxon>
        <taxon>Fusarium</taxon>
    </lineage>
</organism>
<sequence>MSSSKYHRPSYRIQQKPTNGHEELKCLYQMKETTDGHGLFASELILAGICIILERSVLTVSQVEAKTKTEYKCVIDQASQLGIEDQLRLMELYHNPKKLHEFSFLKGQLCPSIDLDSCLVLAKFYTNAASILSGGLKCGLFTTFCRMNHSCTPNTCWVYDETSRMIEVYTVRDIGKDEEITNSYIEVATSRQARAKELPNWGFTCGCPACEGPDAAKHDERRRRIVQLKGILEIYQDAGRHDEKPRFAQSPRTNLEALRLGEESLALLLEEGLIEQLGVTYGWRAKFAKSAGLHELADDYEENEFEILVITTGEYIE</sequence>
<dbReference type="InterPro" id="IPR053185">
    <property type="entry name" value="SET_domain_protein"/>
</dbReference>
<accession>A0A0N0DBC9</accession>
<dbReference type="AlphaFoldDB" id="A0A0N0DBC9"/>
<dbReference type="PROSITE" id="PS50280">
    <property type="entry name" value="SET"/>
    <property type="match status" value="1"/>
</dbReference>
<dbReference type="Pfam" id="PF00856">
    <property type="entry name" value="SET"/>
    <property type="match status" value="1"/>
</dbReference>
<proteinExistence type="predicted"/>
<dbReference type="Proteomes" id="UP000037904">
    <property type="component" value="Unassembled WGS sequence"/>
</dbReference>
<protein>
    <submittedName>
        <fullName evidence="2">Set protein 5</fullName>
    </submittedName>
</protein>
<feature type="domain" description="SET" evidence="1">
    <location>
        <begin position="22"/>
        <end position="185"/>
    </location>
</feature>
<keyword evidence="3" id="KW-1185">Reference proteome</keyword>
<dbReference type="CDD" id="cd20071">
    <property type="entry name" value="SET_SMYD"/>
    <property type="match status" value="1"/>
</dbReference>
<evidence type="ECO:0000313" key="2">
    <source>
        <dbReference type="EMBL" id="KPA36594.1"/>
    </source>
</evidence>
<reference evidence="2 3" key="1">
    <citation type="submission" date="2015-04" db="EMBL/GenBank/DDBJ databases">
        <title>The draft genome sequence of Fusarium langsethiae, a T-2/HT-2 mycotoxin producer.</title>
        <authorList>
            <person name="Lysoe E."/>
            <person name="Divon H.H."/>
            <person name="Terzi V."/>
            <person name="Orru L."/>
            <person name="Lamontanara A."/>
            <person name="Kolseth A.-K."/>
            <person name="Frandsen R.J."/>
            <person name="Nielsen K."/>
            <person name="Thrane U."/>
        </authorList>
    </citation>
    <scope>NUCLEOTIDE SEQUENCE [LARGE SCALE GENOMIC DNA]</scope>
    <source>
        <strain evidence="2 3">Fl201059</strain>
    </source>
</reference>
<dbReference type="EMBL" id="JXCE01000594">
    <property type="protein sequence ID" value="KPA36594.1"/>
    <property type="molecule type" value="Genomic_DNA"/>
</dbReference>
<dbReference type="SUPFAM" id="SSF82199">
    <property type="entry name" value="SET domain"/>
    <property type="match status" value="1"/>
</dbReference>
<name>A0A0N0DBC9_FUSLA</name>
<dbReference type="PANTHER" id="PTHR47332">
    <property type="entry name" value="SET DOMAIN-CONTAINING PROTEIN 5"/>
    <property type="match status" value="1"/>
</dbReference>
<dbReference type="InterPro" id="IPR046341">
    <property type="entry name" value="SET_dom_sf"/>
</dbReference>
<dbReference type="PANTHER" id="PTHR47332:SF4">
    <property type="entry name" value="SET DOMAIN-CONTAINING PROTEIN 5"/>
    <property type="match status" value="1"/>
</dbReference>
<comment type="caution">
    <text evidence="2">The sequence shown here is derived from an EMBL/GenBank/DDBJ whole genome shotgun (WGS) entry which is preliminary data.</text>
</comment>
<dbReference type="InterPro" id="IPR001214">
    <property type="entry name" value="SET_dom"/>
</dbReference>
<evidence type="ECO:0000259" key="1">
    <source>
        <dbReference type="PROSITE" id="PS50280"/>
    </source>
</evidence>
<evidence type="ECO:0000313" key="3">
    <source>
        <dbReference type="Proteomes" id="UP000037904"/>
    </source>
</evidence>
<gene>
    <name evidence="2" type="ORF">FLAG1_10631</name>
</gene>
<dbReference type="Gene3D" id="2.170.270.10">
    <property type="entry name" value="SET domain"/>
    <property type="match status" value="1"/>
</dbReference>